<dbReference type="AlphaFoldDB" id="A0A2T0SUG3"/>
<gene>
    <name evidence="1" type="ORF">CLV58_11190</name>
</gene>
<dbReference type="EMBL" id="PVTE01000011">
    <property type="protein sequence ID" value="PRY37052.1"/>
    <property type="molecule type" value="Genomic_DNA"/>
</dbReference>
<comment type="caution">
    <text evidence="1">The sequence shown here is derived from an EMBL/GenBank/DDBJ whole genome shotgun (WGS) entry which is preliminary data.</text>
</comment>
<name>A0A2T0SUG3_9BACT</name>
<evidence type="ECO:0000313" key="1">
    <source>
        <dbReference type="EMBL" id="PRY37052.1"/>
    </source>
</evidence>
<reference evidence="1 2" key="1">
    <citation type="submission" date="2018-03" db="EMBL/GenBank/DDBJ databases">
        <title>Genomic Encyclopedia of Archaeal and Bacterial Type Strains, Phase II (KMG-II): from individual species to whole genera.</title>
        <authorList>
            <person name="Goeker M."/>
        </authorList>
    </citation>
    <scope>NUCLEOTIDE SEQUENCE [LARGE SCALE GENOMIC DNA]</scope>
    <source>
        <strain evidence="1 2">DSM 28354</strain>
    </source>
</reference>
<proteinExistence type="predicted"/>
<accession>A0A2T0SUG3</accession>
<sequence>MNFKYVYWCFKQLDDPLCMQVIAYSDRFAASWFIHVN</sequence>
<organism evidence="1 2">
    <name type="scientific">Spirosoma oryzae</name>
    <dbReference type="NCBI Taxonomy" id="1469603"/>
    <lineage>
        <taxon>Bacteria</taxon>
        <taxon>Pseudomonadati</taxon>
        <taxon>Bacteroidota</taxon>
        <taxon>Cytophagia</taxon>
        <taxon>Cytophagales</taxon>
        <taxon>Cytophagaceae</taxon>
        <taxon>Spirosoma</taxon>
    </lineage>
</organism>
<keyword evidence="2" id="KW-1185">Reference proteome</keyword>
<protein>
    <submittedName>
        <fullName evidence="1">Uncharacterized protein</fullName>
    </submittedName>
</protein>
<dbReference type="Proteomes" id="UP000238375">
    <property type="component" value="Unassembled WGS sequence"/>
</dbReference>
<evidence type="ECO:0000313" key="2">
    <source>
        <dbReference type="Proteomes" id="UP000238375"/>
    </source>
</evidence>